<evidence type="ECO:0000313" key="8">
    <source>
        <dbReference type="Proteomes" id="UP000188273"/>
    </source>
</evidence>
<sequence>MNAGEINKEQLIAGCKRGEQEAYRQLVDIYSDKIYGYFASCTRDPEAAEELLSDFYFKLLKSIKSYKNGSFEAWIFKIAGSVYYDYLRKVIRERENYSRYREEKEYLDRQHESDETETDLEKAVSELDEDSRNLVMLRYYSDMSFKEIAEATGKPVGTVLTKIHRALKKMKTVIENESR</sequence>
<dbReference type="RefSeq" id="WP_161488197.1">
    <property type="nucleotide sequence ID" value="NZ_CP019633.1"/>
</dbReference>
<dbReference type="GO" id="GO:0016987">
    <property type="term" value="F:sigma factor activity"/>
    <property type="evidence" value="ECO:0007669"/>
    <property type="project" value="UniProtKB-KW"/>
</dbReference>
<dbReference type="KEGG" id="pbu:L21SP3_02258"/>
<keyword evidence="4" id="KW-0804">Transcription</keyword>
<dbReference type="InterPro" id="IPR014284">
    <property type="entry name" value="RNA_pol_sigma-70_dom"/>
</dbReference>
<dbReference type="InterPro" id="IPR036388">
    <property type="entry name" value="WH-like_DNA-bd_sf"/>
</dbReference>
<name>A0A1Q2HSZ9_9BACT</name>
<gene>
    <name evidence="7" type="primary">sigW_3</name>
    <name evidence="7" type="ORF">L21SP3_02258</name>
</gene>
<dbReference type="GO" id="GO:0006352">
    <property type="term" value="P:DNA-templated transcription initiation"/>
    <property type="evidence" value="ECO:0007669"/>
    <property type="project" value="InterPro"/>
</dbReference>
<dbReference type="GO" id="GO:0003677">
    <property type="term" value="F:DNA binding"/>
    <property type="evidence" value="ECO:0007669"/>
    <property type="project" value="InterPro"/>
</dbReference>
<protein>
    <submittedName>
        <fullName evidence="7">Sigma-W factor</fullName>
    </submittedName>
</protein>
<reference evidence="8" key="1">
    <citation type="submission" date="2017-02" db="EMBL/GenBank/DDBJ databases">
        <title>Comparative genomics and description of representatives of a novel lineage of planctomycetes thriving in anoxic sediments.</title>
        <authorList>
            <person name="Spring S."/>
            <person name="Bunk B."/>
            <person name="Sproer C."/>
            <person name="Klenk H.-P."/>
        </authorList>
    </citation>
    <scope>NUCLEOTIDE SEQUENCE [LARGE SCALE GENOMIC DNA]</scope>
    <source>
        <strain evidence="8">L21-RPul-D3</strain>
    </source>
</reference>
<dbReference type="CDD" id="cd06171">
    <property type="entry name" value="Sigma70_r4"/>
    <property type="match status" value="1"/>
</dbReference>
<dbReference type="Proteomes" id="UP000188273">
    <property type="component" value="Chromosome"/>
</dbReference>
<evidence type="ECO:0000256" key="3">
    <source>
        <dbReference type="ARBA" id="ARBA00023082"/>
    </source>
</evidence>
<feature type="domain" description="RNA polymerase sigma-70 region 2" evidence="5">
    <location>
        <begin position="26"/>
        <end position="89"/>
    </location>
</feature>
<dbReference type="PANTHER" id="PTHR43133:SF51">
    <property type="entry name" value="RNA POLYMERASE SIGMA FACTOR"/>
    <property type="match status" value="1"/>
</dbReference>
<dbReference type="Gene3D" id="1.10.10.10">
    <property type="entry name" value="Winged helix-like DNA-binding domain superfamily/Winged helix DNA-binding domain"/>
    <property type="match status" value="1"/>
</dbReference>
<dbReference type="Gene3D" id="1.10.1740.10">
    <property type="match status" value="1"/>
</dbReference>
<dbReference type="AlphaFoldDB" id="A0A1Q2HSZ9"/>
<feature type="domain" description="RNA polymerase sigma factor 70 region 4 type 2" evidence="6">
    <location>
        <begin position="119"/>
        <end position="170"/>
    </location>
</feature>
<dbReference type="InterPro" id="IPR007627">
    <property type="entry name" value="RNA_pol_sigma70_r2"/>
</dbReference>
<keyword evidence="2" id="KW-0805">Transcription regulation</keyword>
<comment type="similarity">
    <text evidence="1">Belongs to the sigma-70 factor family. ECF subfamily.</text>
</comment>
<dbReference type="NCBIfam" id="TIGR02937">
    <property type="entry name" value="sigma70-ECF"/>
    <property type="match status" value="1"/>
</dbReference>
<dbReference type="InterPro" id="IPR013325">
    <property type="entry name" value="RNA_pol_sigma_r2"/>
</dbReference>
<dbReference type="InterPro" id="IPR039425">
    <property type="entry name" value="RNA_pol_sigma-70-like"/>
</dbReference>
<evidence type="ECO:0000256" key="4">
    <source>
        <dbReference type="ARBA" id="ARBA00023163"/>
    </source>
</evidence>
<dbReference type="PANTHER" id="PTHR43133">
    <property type="entry name" value="RNA POLYMERASE ECF-TYPE SIGMA FACTO"/>
    <property type="match status" value="1"/>
</dbReference>
<dbReference type="OrthoDB" id="9785675at2"/>
<evidence type="ECO:0000313" key="7">
    <source>
        <dbReference type="EMBL" id="AQQ10426.1"/>
    </source>
</evidence>
<dbReference type="Pfam" id="PF08281">
    <property type="entry name" value="Sigma70_r4_2"/>
    <property type="match status" value="1"/>
</dbReference>
<accession>A0A1Q2HSZ9</accession>
<evidence type="ECO:0000256" key="1">
    <source>
        <dbReference type="ARBA" id="ARBA00010641"/>
    </source>
</evidence>
<evidence type="ECO:0000259" key="5">
    <source>
        <dbReference type="Pfam" id="PF04542"/>
    </source>
</evidence>
<proteinExistence type="inferred from homology"/>
<dbReference type="STRING" id="1940790.L21SP3_02258"/>
<dbReference type="Pfam" id="PF04542">
    <property type="entry name" value="Sigma70_r2"/>
    <property type="match status" value="1"/>
</dbReference>
<evidence type="ECO:0000256" key="2">
    <source>
        <dbReference type="ARBA" id="ARBA00023015"/>
    </source>
</evidence>
<dbReference type="SUPFAM" id="SSF88946">
    <property type="entry name" value="Sigma2 domain of RNA polymerase sigma factors"/>
    <property type="match status" value="1"/>
</dbReference>
<keyword evidence="3" id="KW-0731">Sigma factor</keyword>
<dbReference type="InterPro" id="IPR013249">
    <property type="entry name" value="RNA_pol_sigma70_r4_t2"/>
</dbReference>
<dbReference type="EMBL" id="CP019633">
    <property type="protein sequence ID" value="AQQ10426.1"/>
    <property type="molecule type" value="Genomic_DNA"/>
</dbReference>
<keyword evidence="8" id="KW-1185">Reference proteome</keyword>
<dbReference type="SUPFAM" id="SSF88659">
    <property type="entry name" value="Sigma3 and sigma4 domains of RNA polymerase sigma factors"/>
    <property type="match status" value="1"/>
</dbReference>
<dbReference type="InterPro" id="IPR013324">
    <property type="entry name" value="RNA_pol_sigma_r3/r4-like"/>
</dbReference>
<evidence type="ECO:0000259" key="6">
    <source>
        <dbReference type="Pfam" id="PF08281"/>
    </source>
</evidence>
<organism evidence="7 8">
    <name type="scientific">Sedimentisphaera cyanobacteriorum</name>
    <dbReference type="NCBI Taxonomy" id="1940790"/>
    <lineage>
        <taxon>Bacteria</taxon>
        <taxon>Pseudomonadati</taxon>
        <taxon>Planctomycetota</taxon>
        <taxon>Phycisphaerae</taxon>
        <taxon>Sedimentisphaerales</taxon>
        <taxon>Sedimentisphaeraceae</taxon>
        <taxon>Sedimentisphaera</taxon>
    </lineage>
</organism>